<sequence>MTNYQYHPKLMLGTTLLIFLTEVILTKELLSEKFGTIFGNQVLFSDLLAIFGSPVLAKLEIISLLERTSSYFQRLERFSVEMELNL</sequence>
<evidence type="ECO:0000313" key="1">
    <source>
        <dbReference type="EMBL" id="KAL2722646.1"/>
    </source>
</evidence>
<gene>
    <name evidence="1" type="ORF">V1478_009509</name>
</gene>
<keyword evidence="2" id="KW-1185">Reference proteome</keyword>
<proteinExistence type="predicted"/>
<dbReference type="EMBL" id="JAUDFV010000141">
    <property type="protein sequence ID" value="KAL2722646.1"/>
    <property type="molecule type" value="Genomic_DNA"/>
</dbReference>
<evidence type="ECO:0000313" key="2">
    <source>
        <dbReference type="Proteomes" id="UP001607302"/>
    </source>
</evidence>
<reference evidence="1 2" key="1">
    <citation type="journal article" date="2024" name="Ann. Entomol. Soc. Am.">
        <title>Genomic analyses of the southern and eastern yellowjacket wasps (Hymenoptera: Vespidae) reveal evolutionary signatures of social life.</title>
        <authorList>
            <person name="Catto M.A."/>
            <person name="Caine P.B."/>
            <person name="Orr S.E."/>
            <person name="Hunt B.G."/>
            <person name="Goodisman M.A.D."/>
        </authorList>
    </citation>
    <scope>NUCLEOTIDE SEQUENCE [LARGE SCALE GENOMIC DNA]</scope>
    <source>
        <strain evidence="1">233</strain>
        <tissue evidence="1">Head and thorax</tissue>
    </source>
</reference>
<dbReference type="Proteomes" id="UP001607302">
    <property type="component" value="Unassembled WGS sequence"/>
</dbReference>
<dbReference type="AlphaFoldDB" id="A0ABD2AQI2"/>
<comment type="caution">
    <text evidence="1">The sequence shown here is derived from an EMBL/GenBank/DDBJ whole genome shotgun (WGS) entry which is preliminary data.</text>
</comment>
<organism evidence="1 2">
    <name type="scientific">Vespula squamosa</name>
    <name type="common">Southern yellow jacket</name>
    <name type="synonym">Wasp</name>
    <dbReference type="NCBI Taxonomy" id="30214"/>
    <lineage>
        <taxon>Eukaryota</taxon>
        <taxon>Metazoa</taxon>
        <taxon>Ecdysozoa</taxon>
        <taxon>Arthropoda</taxon>
        <taxon>Hexapoda</taxon>
        <taxon>Insecta</taxon>
        <taxon>Pterygota</taxon>
        <taxon>Neoptera</taxon>
        <taxon>Endopterygota</taxon>
        <taxon>Hymenoptera</taxon>
        <taxon>Apocrita</taxon>
        <taxon>Aculeata</taxon>
        <taxon>Vespoidea</taxon>
        <taxon>Vespidae</taxon>
        <taxon>Vespinae</taxon>
        <taxon>Vespula</taxon>
    </lineage>
</organism>
<accession>A0ABD2AQI2</accession>
<name>A0ABD2AQI2_VESSQ</name>
<protein>
    <submittedName>
        <fullName evidence="1">Uncharacterized protein</fullName>
    </submittedName>
</protein>